<gene>
    <name evidence="1" type="ORF">Tcan_17618</name>
</gene>
<sequence length="104" mass="12040">MGRISALTRRFSLRFLEYWKNIGSDYKAVCIDIISDSKKKPLKSAAIGAALAALAYAYKTNPNERFTQRNCRPKKKENSEVKDICAYENRRSSRCRFITVRIRT</sequence>
<organism evidence="1 2">
    <name type="scientific">Toxocara canis</name>
    <name type="common">Canine roundworm</name>
    <dbReference type="NCBI Taxonomy" id="6265"/>
    <lineage>
        <taxon>Eukaryota</taxon>
        <taxon>Metazoa</taxon>
        <taxon>Ecdysozoa</taxon>
        <taxon>Nematoda</taxon>
        <taxon>Chromadorea</taxon>
        <taxon>Rhabditida</taxon>
        <taxon>Spirurina</taxon>
        <taxon>Ascaridomorpha</taxon>
        <taxon>Ascaridoidea</taxon>
        <taxon>Toxocaridae</taxon>
        <taxon>Toxocara</taxon>
    </lineage>
</organism>
<dbReference type="PANTHER" id="PTHR21435:SF1">
    <property type="entry name" value="MITOCHONDRIAL IMPORT INNER MEMBRANE TRANSLOCASE SUBUNIT TIM29"/>
    <property type="match status" value="1"/>
</dbReference>
<evidence type="ECO:0000313" key="1">
    <source>
        <dbReference type="EMBL" id="KHN79958.1"/>
    </source>
</evidence>
<evidence type="ECO:0000313" key="2">
    <source>
        <dbReference type="Proteomes" id="UP000031036"/>
    </source>
</evidence>
<proteinExistence type="predicted"/>
<dbReference type="OrthoDB" id="5970620at2759"/>
<protein>
    <submittedName>
        <fullName evidence="1">Uncharacterized protein</fullName>
    </submittedName>
</protein>
<dbReference type="Proteomes" id="UP000031036">
    <property type="component" value="Unassembled WGS sequence"/>
</dbReference>
<dbReference type="GO" id="GO:0045039">
    <property type="term" value="P:protein insertion into mitochondrial inner membrane"/>
    <property type="evidence" value="ECO:0007669"/>
    <property type="project" value="TreeGrafter"/>
</dbReference>
<dbReference type="EMBL" id="JPKZ01001802">
    <property type="protein sequence ID" value="KHN79958.1"/>
    <property type="molecule type" value="Genomic_DNA"/>
</dbReference>
<dbReference type="GO" id="GO:0042721">
    <property type="term" value="C:TIM22 mitochondrial import inner membrane insertion complex"/>
    <property type="evidence" value="ECO:0007669"/>
    <property type="project" value="InterPro"/>
</dbReference>
<dbReference type="InterPro" id="IPR019322">
    <property type="entry name" value="TIMM29"/>
</dbReference>
<comment type="caution">
    <text evidence="1">The sequence shown here is derived from an EMBL/GenBank/DDBJ whole genome shotgun (WGS) entry which is preliminary data.</text>
</comment>
<keyword evidence="2" id="KW-1185">Reference proteome</keyword>
<reference evidence="1 2" key="1">
    <citation type="submission" date="2014-11" db="EMBL/GenBank/DDBJ databases">
        <title>Genetic blueprint of the zoonotic pathogen Toxocara canis.</title>
        <authorList>
            <person name="Zhu X.-Q."/>
            <person name="Korhonen P.K."/>
            <person name="Cai H."/>
            <person name="Young N.D."/>
            <person name="Nejsum P."/>
            <person name="von Samson-Himmelstjerna G."/>
            <person name="Boag P.R."/>
            <person name="Tan P."/>
            <person name="Li Q."/>
            <person name="Min J."/>
            <person name="Yang Y."/>
            <person name="Wang X."/>
            <person name="Fang X."/>
            <person name="Hall R.S."/>
            <person name="Hofmann A."/>
            <person name="Sternberg P.W."/>
            <person name="Jex A.R."/>
            <person name="Gasser R.B."/>
        </authorList>
    </citation>
    <scope>NUCLEOTIDE SEQUENCE [LARGE SCALE GENOMIC DNA]</scope>
    <source>
        <strain evidence="1">PN_DK_2014</strain>
    </source>
</reference>
<dbReference type="Pfam" id="PF10171">
    <property type="entry name" value="Tim29"/>
    <property type="match status" value="1"/>
</dbReference>
<dbReference type="PANTHER" id="PTHR21435">
    <property type="entry name" value="MITOCHONDRIAL IMPORT INNER MEMBRANE TRANSLOCASE SUBUNIT TIM29"/>
    <property type="match status" value="1"/>
</dbReference>
<name>A0A0B2VEH9_TOXCA</name>
<accession>A0A0B2VEH9</accession>
<dbReference type="AlphaFoldDB" id="A0A0B2VEH9"/>